<feature type="region of interest" description="Disordered" evidence="1">
    <location>
        <begin position="117"/>
        <end position="143"/>
    </location>
</feature>
<organism evidence="3 4">
    <name type="scientific">Mycena rosella</name>
    <name type="common">Pink bonnet</name>
    <name type="synonym">Agaricus rosellus</name>
    <dbReference type="NCBI Taxonomy" id="1033263"/>
    <lineage>
        <taxon>Eukaryota</taxon>
        <taxon>Fungi</taxon>
        <taxon>Dikarya</taxon>
        <taxon>Basidiomycota</taxon>
        <taxon>Agaricomycotina</taxon>
        <taxon>Agaricomycetes</taxon>
        <taxon>Agaricomycetidae</taxon>
        <taxon>Agaricales</taxon>
        <taxon>Marasmiineae</taxon>
        <taxon>Mycenaceae</taxon>
        <taxon>Mycena</taxon>
    </lineage>
</organism>
<accession>A0AAD7DCE3</accession>
<name>A0AAD7DCE3_MYCRO</name>
<dbReference type="EMBL" id="JARKIE010000082">
    <property type="protein sequence ID" value="KAJ7688045.1"/>
    <property type="molecule type" value="Genomic_DNA"/>
</dbReference>
<comment type="caution">
    <text evidence="3">The sequence shown here is derived from an EMBL/GenBank/DDBJ whole genome shotgun (WGS) entry which is preliminary data.</text>
</comment>
<gene>
    <name evidence="3" type="ORF">B0H17DRAFT_1135884</name>
    <name evidence="2" type="ORF">B0H17DRAFT_1141921</name>
</gene>
<evidence type="ECO:0000256" key="1">
    <source>
        <dbReference type="SAM" id="MobiDB-lite"/>
    </source>
</evidence>
<evidence type="ECO:0000313" key="3">
    <source>
        <dbReference type="EMBL" id="KAJ7688045.1"/>
    </source>
</evidence>
<keyword evidence="4" id="KW-1185">Reference proteome</keyword>
<evidence type="ECO:0000313" key="2">
    <source>
        <dbReference type="EMBL" id="KAJ7670334.1"/>
    </source>
</evidence>
<dbReference type="EMBL" id="JARKIE010000182">
    <property type="protein sequence ID" value="KAJ7670334.1"/>
    <property type="molecule type" value="Genomic_DNA"/>
</dbReference>
<sequence>MADGTGTAAVRRVPLTRGDGNGRQPYSCNTGHYQLFGNFPGLGASQASSQRLLLSRTESLTLFLPLPPLPLNYRTLYAGAPYPQMLPKYAHAHAQAYPPQPPYVFVTVTPPPLGAAPVSSSLRRLSTRRRTKPPAKIKIRTKSHSRAAFHLHRNHSRALNPPTSVPDPPHAPLQPSRHHLHPLVRLVPHVERCSTNHRARGGGGAADAPGLAAAEWRGRVGRLVHYKTQIGLLYLGSQPDRRRIFTRFTKDLHPVLVKVTHEADHILAQEPGD</sequence>
<proteinExistence type="predicted"/>
<reference evidence="3" key="1">
    <citation type="submission" date="2023-03" db="EMBL/GenBank/DDBJ databases">
        <title>Massive genome expansion in bonnet fungi (Mycena s.s.) driven by repeated elements and novel gene families across ecological guilds.</title>
        <authorList>
            <consortium name="Lawrence Berkeley National Laboratory"/>
            <person name="Harder C.B."/>
            <person name="Miyauchi S."/>
            <person name="Viragh M."/>
            <person name="Kuo A."/>
            <person name="Thoen E."/>
            <person name="Andreopoulos B."/>
            <person name="Lu D."/>
            <person name="Skrede I."/>
            <person name="Drula E."/>
            <person name="Henrissat B."/>
            <person name="Morin E."/>
            <person name="Kohler A."/>
            <person name="Barry K."/>
            <person name="LaButti K."/>
            <person name="Morin E."/>
            <person name="Salamov A."/>
            <person name="Lipzen A."/>
            <person name="Mereny Z."/>
            <person name="Hegedus B."/>
            <person name="Baldrian P."/>
            <person name="Stursova M."/>
            <person name="Weitz H."/>
            <person name="Taylor A."/>
            <person name="Grigoriev I.V."/>
            <person name="Nagy L.G."/>
            <person name="Martin F."/>
            <person name="Kauserud H."/>
        </authorList>
    </citation>
    <scope>NUCLEOTIDE SEQUENCE</scope>
    <source>
        <strain evidence="3">CBHHK067</strain>
    </source>
</reference>
<protein>
    <submittedName>
        <fullName evidence="3">Uncharacterized protein</fullName>
    </submittedName>
</protein>
<feature type="compositionally biased region" description="Basic residues" evidence="1">
    <location>
        <begin position="125"/>
        <end position="143"/>
    </location>
</feature>
<dbReference type="Proteomes" id="UP001221757">
    <property type="component" value="Unassembled WGS sequence"/>
</dbReference>
<dbReference type="AlphaFoldDB" id="A0AAD7DCE3"/>
<feature type="region of interest" description="Disordered" evidence="1">
    <location>
        <begin position="1"/>
        <end position="24"/>
    </location>
</feature>
<evidence type="ECO:0000313" key="4">
    <source>
        <dbReference type="Proteomes" id="UP001221757"/>
    </source>
</evidence>